<feature type="compositionally biased region" description="Gly residues" evidence="10">
    <location>
        <begin position="1412"/>
        <end position="1422"/>
    </location>
</feature>
<evidence type="ECO:0000256" key="10">
    <source>
        <dbReference type="SAM" id="MobiDB-lite"/>
    </source>
</evidence>
<dbReference type="PROSITE" id="PS51194">
    <property type="entry name" value="HELICASE_CTER"/>
    <property type="match status" value="1"/>
</dbReference>
<dbReference type="PROSITE" id="PS51192">
    <property type="entry name" value="HELICASE_ATP_BIND_1"/>
    <property type="match status" value="1"/>
</dbReference>
<evidence type="ECO:0000256" key="9">
    <source>
        <dbReference type="ARBA" id="ARBA00023242"/>
    </source>
</evidence>
<dbReference type="InterPro" id="IPR000330">
    <property type="entry name" value="SNF2_N"/>
</dbReference>
<dbReference type="GO" id="GO:0003682">
    <property type="term" value="F:chromatin binding"/>
    <property type="evidence" value="ECO:0007669"/>
    <property type="project" value="TreeGrafter"/>
</dbReference>
<keyword evidence="7" id="KW-0862">Zinc</keyword>
<organism evidence="13 14">
    <name type="scientific">Mortierella hygrophila</name>
    <dbReference type="NCBI Taxonomy" id="979708"/>
    <lineage>
        <taxon>Eukaryota</taxon>
        <taxon>Fungi</taxon>
        <taxon>Fungi incertae sedis</taxon>
        <taxon>Mucoromycota</taxon>
        <taxon>Mortierellomycotina</taxon>
        <taxon>Mortierellomycetes</taxon>
        <taxon>Mortierellales</taxon>
        <taxon>Mortierellaceae</taxon>
        <taxon>Mortierella</taxon>
    </lineage>
</organism>
<dbReference type="SUPFAM" id="SSF52540">
    <property type="entry name" value="P-loop containing nucleoside triphosphate hydrolases"/>
    <property type="match status" value="2"/>
</dbReference>
<gene>
    <name evidence="13" type="ORF">EC957_003549</name>
</gene>
<dbReference type="SMART" id="SM00298">
    <property type="entry name" value="CHROMO"/>
    <property type="match status" value="3"/>
</dbReference>
<name>A0A9P6K0Y7_9FUNG</name>
<evidence type="ECO:0000256" key="2">
    <source>
        <dbReference type="ARBA" id="ARBA00022723"/>
    </source>
</evidence>
<comment type="caution">
    <text evidence="13">The sequence shown here is derived from an EMBL/GenBank/DDBJ whole genome shotgun (WGS) entry which is preliminary data.</text>
</comment>
<comment type="subcellular location">
    <subcellularLocation>
        <location evidence="1">Nucleus</location>
    </subcellularLocation>
</comment>
<feature type="compositionally biased region" description="Polar residues" evidence="10">
    <location>
        <begin position="1864"/>
        <end position="1879"/>
    </location>
</feature>
<evidence type="ECO:0000256" key="6">
    <source>
        <dbReference type="ARBA" id="ARBA00022801"/>
    </source>
</evidence>
<feature type="region of interest" description="Disordered" evidence="10">
    <location>
        <begin position="1655"/>
        <end position="2068"/>
    </location>
</feature>
<dbReference type="InterPro" id="IPR056616">
    <property type="entry name" value="Chromo_MIT1"/>
</dbReference>
<keyword evidence="4" id="KW-0547">Nucleotide-binding</keyword>
<dbReference type="Gene3D" id="3.40.50.300">
    <property type="entry name" value="P-loop containing nucleotide triphosphate hydrolases"/>
    <property type="match status" value="1"/>
</dbReference>
<feature type="compositionally biased region" description="Basic and acidic residues" evidence="10">
    <location>
        <begin position="77"/>
        <end position="88"/>
    </location>
</feature>
<feature type="compositionally biased region" description="Low complexity" evidence="10">
    <location>
        <begin position="1607"/>
        <end position="1619"/>
    </location>
</feature>
<feature type="domain" description="Helicase C-terminal" evidence="12">
    <location>
        <begin position="1016"/>
        <end position="1168"/>
    </location>
</feature>
<dbReference type="GO" id="GO:0008270">
    <property type="term" value="F:zinc ion binding"/>
    <property type="evidence" value="ECO:0007669"/>
    <property type="project" value="UniProtKB-KW"/>
</dbReference>
<feature type="compositionally biased region" description="Gly residues" evidence="10">
    <location>
        <begin position="1766"/>
        <end position="1775"/>
    </location>
</feature>
<dbReference type="Proteomes" id="UP000723463">
    <property type="component" value="Unassembled WGS sequence"/>
</dbReference>
<feature type="compositionally biased region" description="Low complexity" evidence="10">
    <location>
        <begin position="1655"/>
        <end position="1678"/>
    </location>
</feature>
<protein>
    <recommendedName>
        <fullName evidence="15">Chromatin remodeling factor mit1</fullName>
    </recommendedName>
</protein>
<feature type="compositionally biased region" description="Basic and acidic residues" evidence="10">
    <location>
        <begin position="1712"/>
        <end position="1721"/>
    </location>
</feature>
<feature type="region of interest" description="Disordered" evidence="10">
    <location>
        <begin position="64"/>
        <end position="242"/>
    </location>
</feature>
<evidence type="ECO:0000256" key="7">
    <source>
        <dbReference type="ARBA" id="ARBA00022833"/>
    </source>
</evidence>
<keyword evidence="8" id="KW-0067">ATP-binding</keyword>
<dbReference type="Gene3D" id="2.40.50.40">
    <property type="match status" value="1"/>
</dbReference>
<feature type="compositionally biased region" description="Low complexity" evidence="10">
    <location>
        <begin position="365"/>
        <end position="389"/>
    </location>
</feature>
<evidence type="ECO:0000313" key="14">
    <source>
        <dbReference type="Proteomes" id="UP000723463"/>
    </source>
</evidence>
<dbReference type="Gene3D" id="3.40.50.10810">
    <property type="entry name" value="Tandem AAA-ATPase domain"/>
    <property type="match status" value="1"/>
</dbReference>
<dbReference type="InterPro" id="IPR001965">
    <property type="entry name" value="Znf_PHD"/>
</dbReference>
<dbReference type="SUPFAM" id="SSF57903">
    <property type="entry name" value="FYVE/PHD zinc finger"/>
    <property type="match status" value="1"/>
</dbReference>
<dbReference type="GO" id="GO:0140658">
    <property type="term" value="F:ATP-dependent chromatin remodeler activity"/>
    <property type="evidence" value="ECO:0007669"/>
    <property type="project" value="TreeGrafter"/>
</dbReference>
<dbReference type="GO" id="GO:0016887">
    <property type="term" value="F:ATP hydrolysis activity"/>
    <property type="evidence" value="ECO:0007669"/>
    <property type="project" value="TreeGrafter"/>
</dbReference>
<dbReference type="InterPro" id="IPR049730">
    <property type="entry name" value="SNF2/RAD54-like_C"/>
</dbReference>
<dbReference type="InterPro" id="IPR000953">
    <property type="entry name" value="Chromo/chromo_shadow_dom"/>
</dbReference>
<feature type="compositionally biased region" description="Basic and acidic residues" evidence="10">
    <location>
        <begin position="1"/>
        <end position="17"/>
    </location>
</feature>
<dbReference type="GO" id="GO:0042393">
    <property type="term" value="F:histone binding"/>
    <property type="evidence" value="ECO:0007669"/>
    <property type="project" value="TreeGrafter"/>
</dbReference>
<reference evidence="13" key="1">
    <citation type="journal article" date="2020" name="Fungal Divers.">
        <title>Resolving the Mortierellaceae phylogeny through synthesis of multi-gene phylogenetics and phylogenomics.</title>
        <authorList>
            <person name="Vandepol N."/>
            <person name="Liber J."/>
            <person name="Desiro A."/>
            <person name="Na H."/>
            <person name="Kennedy M."/>
            <person name="Barry K."/>
            <person name="Grigoriev I.V."/>
            <person name="Miller A.N."/>
            <person name="O'Donnell K."/>
            <person name="Stajich J.E."/>
            <person name="Bonito G."/>
        </authorList>
    </citation>
    <scope>NUCLEOTIDE SEQUENCE</scope>
    <source>
        <strain evidence="13">NRRL 2591</strain>
    </source>
</reference>
<evidence type="ECO:0000313" key="13">
    <source>
        <dbReference type="EMBL" id="KAF9541021.1"/>
    </source>
</evidence>
<feature type="compositionally biased region" description="Polar residues" evidence="10">
    <location>
        <begin position="1632"/>
        <end position="1641"/>
    </location>
</feature>
<keyword evidence="3" id="KW-0677">Repeat</keyword>
<dbReference type="GO" id="GO:0000785">
    <property type="term" value="C:chromatin"/>
    <property type="evidence" value="ECO:0007669"/>
    <property type="project" value="TreeGrafter"/>
</dbReference>
<evidence type="ECO:0000259" key="11">
    <source>
        <dbReference type="PROSITE" id="PS51192"/>
    </source>
</evidence>
<evidence type="ECO:0000256" key="3">
    <source>
        <dbReference type="ARBA" id="ARBA00022737"/>
    </source>
</evidence>
<feature type="region of interest" description="Disordered" evidence="10">
    <location>
        <begin position="1290"/>
        <end position="1447"/>
    </location>
</feature>
<keyword evidence="5" id="KW-0863">Zinc-finger</keyword>
<feature type="compositionally biased region" description="Basic residues" evidence="10">
    <location>
        <begin position="1844"/>
        <end position="1856"/>
    </location>
</feature>
<feature type="region of interest" description="Disordered" evidence="10">
    <location>
        <begin position="1596"/>
        <end position="1641"/>
    </location>
</feature>
<evidence type="ECO:0000259" key="12">
    <source>
        <dbReference type="PROSITE" id="PS51194"/>
    </source>
</evidence>
<keyword evidence="9" id="KW-0539">Nucleus</keyword>
<keyword evidence="2" id="KW-0479">Metal-binding</keyword>
<feature type="region of interest" description="Disordered" evidence="10">
    <location>
        <begin position="492"/>
        <end position="528"/>
    </location>
</feature>
<feature type="compositionally biased region" description="Basic residues" evidence="10">
    <location>
        <begin position="149"/>
        <end position="158"/>
    </location>
</feature>
<evidence type="ECO:0008006" key="15">
    <source>
        <dbReference type="Google" id="ProtNLM"/>
    </source>
</evidence>
<feature type="compositionally biased region" description="Polar residues" evidence="10">
    <location>
        <begin position="506"/>
        <end position="528"/>
    </location>
</feature>
<feature type="compositionally biased region" description="Low complexity" evidence="10">
    <location>
        <begin position="341"/>
        <end position="357"/>
    </location>
</feature>
<sequence length="2068" mass="229006">MEVDSQDQRDVSMKDAEQDNTGVSTVGTPSSRGDVLRIVDQTIDDGGAVKYTVVWENGDTTEESVEALGQWDDLVQEYEHSQFSKSEVKSNTPSPPPTQAKKSKGDGDSSKRRSSLASRPSRTKAKANVQYFEGGDDSDDGGEYSGSRGSKKATKSKKATSSGDDVQDRDQDTPPASTVSARGYPRRAAQSVVRTQRPIESSEGSSDESAPQKPKPERKAAPATSWATVPKSKRTIAATSTESSYVQAHHPFCTRCGQRGEVSKRKSKKKSDDEEDDEPLGSLLLCECCSAGYHRACLRKTYTDSLIGTGFRCEACIKTKGAECLECHEWVGRTPPPTPTAKPTEATAMDTTPPTDAGVTVTVNGADGEATAGGAAAATVSTAETTSGSPSTEDFGKPSEATEDSPSTKSEDSAEPTVEPPTILFRCFRCTYTAHDKCLKRLSTMDPEISQTEIIRQYRKDWKCHQCLEWDMELDLILAFRDVPINSASISTATNETQDADVEMQSADTPNPSTPSLSESTTKDGSTFIQAPNTTRELLIKWKNMSYRKLTWVPAYWVSQVVSPAKIKSFWKRTPGPAEISDIVPPEWLQVEKVLDVIFDTEYDGSEDDMDALDHIQSVFVKWKSLDYDQSTWDEPDEPDSPHYASFKAAFKDWVAAQKIQIPSRAKKGRSGIQPRPANQPPFAELKEQPAYISGGTLKDYQMDGLNWLRYNHSKGVNSILADEMGLGKTIQMVAFVNTLFHQLKAFPCLIVVPNSTLTNWVREFAKWSPDLRVVAYYGPQSSRSVVRDHELFHRGTHDLKCHVVVTTYEMIVNVTDSVLFRKNSWECLVVDEGQRLKNENSMLFVKLNELVIENRVLLTGTPLQNNIRELFSLMNFLDPVQFADVTELEKKYENLDKSAVEELHGLLKPFFLRRTKDEVLKDLPPMSEVIVPVGMSALQKEIYKGILARNHKLLQSITNRGGTASNRKASLHNILMELRKCLNHPYLIEGVEPRYLNTAELVHKSLIEAGGKLELLHNMLPKLKANGHRILIFSTMTRLLDILEDYLNGERYKFVRLDGSTSSNDRQARIDKFNAPDSDVFVFLLSTRAGGVGVNLATADTILIYDVDFNPKADMQALSRAHRIGQKNKVLVLKFMTRNSAEERIVQIGKKKMILDHLIVERMEDENLDPVDVESILKFGAKALFEEESTTNEDVKYDDAALDALLDRSKIERNKVDENGESKVGGFGFAKVWTETKGIVDEEIPIDAPPETEEQGFWSTLLRDRLAMAYAQEEETLGRGARRKTVLSYAENGNNDSPSNKKRKAGKEAPKEEEEDYVDQEMAGSEAESGDSDAGGDPENVINELDIGKRSKKSKGLAYDANQSPSQPTDMEGLEDGSRPGGEHHTNADGTTGKVKKARMQPPSPYQMHAGPGGMIPGRGGAAMDAAQKKPGRKSPPCLVCSRSHRDRCPESQDIPLVLERRQQIATSNHPDNYKNMALAVLDRFLLDKQITPLELPKGKTAKNLTAAAARLGSSAYQDNLRSMSIGKAFVPTITPGHCIVCNQIPYHLPFQCHESKNIQFMQERCRAITLDPTIPDSKKQDHIATIKMLISKEAPALPSRGHATPASAPPASRRQAPWGGSGPPGPPSSHNASSRNVPTSAAASVILAAAAASGGSSGSSSKHSSQGQRLSQSGQGHQAYSTQIPPQFMSSRPSKGGSHGSPSNSGQAVSRHDGPRQREYNYNPRTMPPAAGPHMTIGARESSNYQPRKPAFRGDNGTILVPSGRGGGGGSGHGPAQDYSGSFSNRDYGREPPQGGDNYGREQERERDHANYGSRHGHPQEPQEREHDRDRDRERDRERERGHHHHNHHSHHHDGRLDDVARSQQDFSQVDNGSYGDNKTARYPQELSPKQHRYPISEQPPQQQHQHQQQHQRQQYPHHHSHQVHTSGSGSSRPQLSGSMSPPPRDDHRRAGRQQQQLGESPGMENGDRRRPSGSSQPEREVVMDDDMTSSPPLEPRKPNGSLQLSQHQHQQQRKSLQHQQQYQEKERFDRGEDLSERQDVFEPSTMGPTSNNESVSVQVQVQAHE</sequence>
<dbReference type="Pfam" id="PF00176">
    <property type="entry name" value="SNF2-rel_dom"/>
    <property type="match status" value="1"/>
</dbReference>
<dbReference type="Pfam" id="PF23615">
    <property type="entry name" value="Chromo_MIT1"/>
    <property type="match status" value="1"/>
</dbReference>
<dbReference type="SMART" id="SM00487">
    <property type="entry name" value="DEXDc"/>
    <property type="match status" value="1"/>
</dbReference>
<dbReference type="PANTHER" id="PTHR45623">
    <property type="entry name" value="CHROMODOMAIN-HELICASE-DNA-BINDING PROTEIN 3-RELATED-RELATED"/>
    <property type="match status" value="1"/>
</dbReference>
<evidence type="ECO:0000256" key="1">
    <source>
        <dbReference type="ARBA" id="ARBA00004123"/>
    </source>
</evidence>
<feature type="region of interest" description="Disordered" evidence="10">
    <location>
        <begin position="333"/>
        <end position="418"/>
    </location>
</feature>
<feature type="compositionally biased region" description="Polar residues" evidence="10">
    <location>
        <begin position="192"/>
        <end position="209"/>
    </location>
</feature>
<keyword evidence="6" id="KW-0378">Hydrolase</keyword>
<accession>A0A9P6K0Y7</accession>
<feature type="compositionally biased region" description="Basic and acidic residues" evidence="10">
    <location>
        <begin position="2026"/>
        <end position="2043"/>
    </location>
</feature>
<feature type="compositionally biased region" description="Low complexity" evidence="10">
    <location>
        <begin position="1901"/>
        <end position="1917"/>
    </location>
</feature>
<dbReference type="InterPro" id="IPR013083">
    <property type="entry name" value="Znf_RING/FYVE/PHD"/>
</dbReference>
<dbReference type="InterPro" id="IPR038718">
    <property type="entry name" value="SNF2-like_sf"/>
</dbReference>
<feature type="compositionally biased region" description="Basic and acidic residues" evidence="10">
    <location>
        <begin position="1820"/>
        <end position="1843"/>
    </location>
</feature>
<dbReference type="CDD" id="cd18793">
    <property type="entry name" value="SF2_C_SNF"/>
    <property type="match status" value="1"/>
</dbReference>
<dbReference type="InterPro" id="IPR011011">
    <property type="entry name" value="Znf_FYVE_PHD"/>
</dbReference>
<dbReference type="GO" id="GO:0005634">
    <property type="term" value="C:nucleus"/>
    <property type="evidence" value="ECO:0007669"/>
    <property type="project" value="UniProtKB-SubCell"/>
</dbReference>
<feature type="compositionally biased region" description="Polar residues" evidence="10">
    <location>
        <begin position="1926"/>
        <end position="1942"/>
    </location>
</feature>
<dbReference type="EMBL" id="JAAAXW010000180">
    <property type="protein sequence ID" value="KAF9541021.1"/>
    <property type="molecule type" value="Genomic_DNA"/>
</dbReference>
<dbReference type="InterPro" id="IPR016197">
    <property type="entry name" value="Chromo-like_dom_sf"/>
</dbReference>
<dbReference type="Pfam" id="PF00271">
    <property type="entry name" value="Helicase_C"/>
    <property type="match status" value="1"/>
</dbReference>
<evidence type="ECO:0000256" key="8">
    <source>
        <dbReference type="ARBA" id="ARBA00022840"/>
    </source>
</evidence>
<dbReference type="GO" id="GO:0005524">
    <property type="term" value="F:ATP binding"/>
    <property type="evidence" value="ECO:0007669"/>
    <property type="project" value="UniProtKB-KW"/>
</dbReference>
<feature type="compositionally biased region" description="Polar residues" evidence="10">
    <location>
        <begin position="19"/>
        <end position="31"/>
    </location>
</feature>
<feature type="compositionally biased region" description="Basic and acidic residues" evidence="10">
    <location>
        <begin position="1801"/>
        <end position="1812"/>
    </location>
</feature>
<keyword evidence="14" id="KW-1185">Reference proteome</keyword>
<feature type="compositionally biased region" description="Basic and acidic residues" evidence="10">
    <location>
        <begin position="1377"/>
        <end position="1388"/>
    </location>
</feature>
<proteinExistence type="predicted"/>
<feature type="compositionally biased region" description="Polar residues" evidence="10">
    <location>
        <begin position="1680"/>
        <end position="1695"/>
    </location>
</feature>
<dbReference type="InterPro" id="IPR014001">
    <property type="entry name" value="Helicase_ATP-bd"/>
</dbReference>
<dbReference type="InterPro" id="IPR027417">
    <property type="entry name" value="P-loop_NTPase"/>
</dbReference>
<dbReference type="SMART" id="SM00249">
    <property type="entry name" value="PHD"/>
    <property type="match status" value="1"/>
</dbReference>
<feature type="domain" description="Helicase ATP-binding" evidence="11">
    <location>
        <begin position="710"/>
        <end position="881"/>
    </location>
</feature>
<evidence type="ECO:0000256" key="4">
    <source>
        <dbReference type="ARBA" id="ARBA00022741"/>
    </source>
</evidence>
<dbReference type="PANTHER" id="PTHR45623:SF17">
    <property type="entry name" value="CHROMODOMAIN-HELICASE-DNA-BINDING PROTEIN 3-RELATED"/>
    <property type="match status" value="1"/>
</dbReference>
<feature type="compositionally biased region" description="Low complexity" evidence="10">
    <location>
        <begin position="2057"/>
        <end position="2068"/>
    </location>
</feature>
<evidence type="ECO:0000256" key="5">
    <source>
        <dbReference type="ARBA" id="ARBA00022771"/>
    </source>
</evidence>
<dbReference type="SMART" id="SM00490">
    <property type="entry name" value="HELICc"/>
    <property type="match status" value="1"/>
</dbReference>
<dbReference type="CDD" id="cd15489">
    <property type="entry name" value="PHD_SF"/>
    <property type="match status" value="1"/>
</dbReference>
<dbReference type="SUPFAM" id="SSF54160">
    <property type="entry name" value="Chromo domain-like"/>
    <property type="match status" value="2"/>
</dbReference>
<dbReference type="InterPro" id="IPR001650">
    <property type="entry name" value="Helicase_C-like"/>
</dbReference>
<dbReference type="GO" id="GO:0003677">
    <property type="term" value="F:DNA binding"/>
    <property type="evidence" value="ECO:0007669"/>
    <property type="project" value="TreeGrafter"/>
</dbReference>
<feature type="region of interest" description="Disordered" evidence="10">
    <location>
        <begin position="1"/>
        <end position="34"/>
    </location>
</feature>
<dbReference type="Gene3D" id="3.30.40.10">
    <property type="entry name" value="Zinc/RING finger domain, C3HC4 (zinc finger)"/>
    <property type="match status" value="1"/>
</dbReference>